<evidence type="ECO:0000256" key="1">
    <source>
        <dbReference type="SAM" id="Phobius"/>
    </source>
</evidence>
<protein>
    <submittedName>
        <fullName evidence="2">Uncharacterized protein</fullName>
    </submittedName>
</protein>
<keyword evidence="1" id="KW-0812">Transmembrane</keyword>
<dbReference type="Proteomes" id="UP000196053">
    <property type="component" value="Chromosome I"/>
</dbReference>
<organism evidence="2 3">
    <name type="scientific">Herbinix luporum</name>
    <dbReference type="NCBI Taxonomy" id="1679721"/>
    <lineage>
        <taxon>Bacteria</taxon>
        <taxon>Bacillati</taxon>
        <taxon>Bacillota</taxon>
        <taxon>Clostridia</taxon>
        <taxon>Lachnospirales</taxon>
        <taxon>Lachnospiraceae</taxon>
        <taxon>Herbinix</taxon>
    </lineage>
</organism>
<proteinExistence type="predicted"/>
<dbReference type="AlphaFoldDB" id="A0A0K8J3Y5"/>
<dbReference type="OrthoDB" id="9780560at2"/>
<name>A0A0K8J3Y5_9FIRM</name>
<dbReference type="EMBL" id="LN879430">
    <property type="protein sequence ID" value="CUH92079.1"/>
    <property type="molecule type" value="Genomic_DNA"/>
</dbReference>
<dbReference type="KEGG" id="hsd:SD1D_0527"/>
<keyword evidence="1" id="KW-1133">Transmembrane helix</keyword>
<feature type="transmembrane region" description="Helical" evidence="1">
    <location>
        <begin position="134"/>
        <end position="153"/>
    </location>
</feature>
<keyword evidence="3" id="KW-1185">Reference proteome</keyword>
<dbReference type="RefSeq" id="WP_058257481.1">
    <property type="nucleotide sequence ID" value="NZ_LN879430.1"/>
</dbReference>
<evidence type="ECO:0000313" key="2">
    <source>
        <dbReference type="EMBL" id="CUH92079.1"/>
    </source>
</evidence>
<reference evidence="3" key="1">
    <citation type="submission" date="2015-09" db="EMBL/GenBank/DDBJ databases">
        <authorList>
            <person name="Wibberg D."/>
        </authorList>
    </citation>
    <scope>NUCLEOTIDE SEQUENCE [LARGE SCALE GENOMIC DNA]</scope>
    <source>
        <strain evidence="3">SD1D</strain>
    </source>
</reference>
<gene>
    <name evidence="2" type="ORF">SD1D_0527</name>
</gene>
<keyword evidence="1" id="KW-0472">Membrane</keyword>
<sequence>MCLLGMDIEEQRPVYDIEVISGDINNFRENDIIVSEDFAKKHGLGIGSKFYVYYGDKKESLNVKAIGAKEGFFENTIGVTKKDILKIGVFEGLTISLYSSLCGMIYQRLILSIVTDILSFYVGKIDVAITYKSIIAMFLISSMLIISVLIGVIKKYVLKVNLIERVISY</sequence>
<evidence type="ECO:0000313" key="3">
    <source>
        <dbReference type="Proteomes" id="UP000196053"/>
    </source>
</evidence>
<accession>A0A0K8J3Y5</accession>